<dbReference type="PROSITE" id="PS51031">
    <property type="entry name" value="BESS"/>
    <property type="match status" value="1"/>
</dbReference>
<protein>
    <submittedName>
        <fullName evidence="5">Transcription factor adf-1</fullName>
    </submittedName>
</protein>
<dbReference type="EMBL" id="BLXT01002928">
    <property type="protein sequence ID" value="GFN98994.1"/>
    <property type="molecule type" value="Genomic_DNA"/>
</dbReference>
<feature type="domain" description="BESS" evidence="4">
    <location>
        <begin position="208"/>
        <end position="247"/>
    </location>
</feature>
<dbReference type="GO" id="GO:0005634">
    <property type="term" value="C:nucleus"/>
    <property type="evidence" value="ECO:0007669"/>
    <property type="project" value="UniProtKB-SubCell"/>
</dbReference>
<sequence length="257" mass="29410">MEESLITAVEKRQALYDKTDDNYSNRVYVNKQWKEISEELGIPDEIVRKKWSTLRDYFKKSHKQLTIVKPVAVGEKRKKWYLYNNMLFLLPHLTDRKPCFNWAGSESDDEEFISTNSEEGIPLVDSILPEPSGPASVADPSDPEDSQPQTSTGGQQQAVSIPGIRVKRKRKANFPQEDSKEFVRLDSDYLQDSSKNSGVKIGQPVVEKDEDELFLQSMVPKLKLLDPLMKQECHAEIHMLILKYVRAVLAPKLSEQS</sequence>
<name>A0AAV3ZWJ4_9GAST</name>
<gene>
    <name evidence="5" type="ORF">PoB_002550000</name>
</gene>
<keyword evidence="6" id="KW-1185">Reference proteome</keyword>
<dbReference type="Proteomes" id="UP000735302">
    <property type="component" value="Unassembled WGS sequence"/>
</dbReference>
<reference evidence="5 6" key="1">
    <citation type="journal article" date="2021" name="Elife">
        <title>Chloroplast acquisition without the gene transfer in kleptoplastic sea slugs, Plakobranchus ocellatus.</title>
        <authorList>
            <person name="Maeda T."/>
            <person name="Takahashi S."/>
            <person name="Yoshida T."/>
            <person name="Shimamura S."/>
            <person name="Takaki Y."/>
            <person name="Nagai Y."/>
            <person name="Toyoda A."/>
            <person name="Suzuki Y."/>
            <person name="Arimoto A."/>
            <person name="Ishii H."/>
            <person name="Satoh N."/>
            <person name="Nishiyama T."/>
            <person name="Hasebe M."/>
            <person name="Maruyama T."/>
            <person name="Minagawa J."/>
            <person name="Obokata J."/>
            <person name="Shigenobu S."/>
        </authorList>
    </citation>
    <scope>NUCLEOTIDE SEQUENCE [LARGE SCALE GENOMIC DNA]</scope>
</reference>
<evidence type="ECO:0000313" key="6">
    <source>
        <dbReference type="Proteomes" id="UP000735302"/>
    </source>
</evidence>
<dbReference type="InterPro" id="IPR039353">
    <property type="entry name" value="TF_Adf1"/>
</dbReference>
<comment type="subcellular location">
    <subcellularLocation>
        <location evidence="1">Nucleus</location>
    </subcellularLocation>
</comment>
<evidence type="ECO:0000256" key="1">
    <source>
        <dbReference type="PROSITE-ProRule" id="PRU00371"/>
    </source>
</evidence>
<dbReference type="PANTHER" id="PTHR12243">
    <property type="entry name" value="MADF DOMAIN TRANSCRIPTION FACTOR"/>
    <property type="match status" value="1"/>
</dbReference>
<evidence type="ECO:0000259" key="4">
    <source>
        <dbReference type="PROSITE" id="PS51031"/>
    </source>
</evidence>
<dbReference type="Pfam" id="PF10545">
    <property type="entry name" value="MADF_DNA_bdg"/>
    <property type="match status" value="1"/>
</dbReference>
<dbReference type="SMART" id="SM00595">
    <property type="entry name" value="MADF"/>
    <property type="match status" value="1"/>
</dbReference>
<evidence type="ECO:0000313" key="5">
    <source>
        <dbReference type="EMBL" id="GFN98994.1"/>
    </source>
</evidence>
<feature type="region of interest" description="Disordered" evidence="2">
    <location>
        <begin position="123"/>
        <end position="161"/>
    </location>
</feature>
<feature type="compositionally biased region" description="Low complexity" evidence="2">
    <location>
        <begin position="146"/>
        <end position="157"/>
    </location>
</feature>
<organism evidence="5 6">
    <name type="scientific">Plakobranchus ocellatus</name>
    <dbReference type="NCBI Taxonomy" id="259542"/>
    <lineage>
        <taxon>Eukaryota</taxon>
        <taxon>Metazoa</taxon>
        <taxon>Spiralia</taxon>
        <taxon>Lophotrochozoa</taxon>
        <taxon>Mollusca</taxon>
        <taxon>Gastropoda</taxon>
        <taxon>Heterobranchia</taxon>
        <taxon>Euthyneura</taxon>
        <taxon>Panpulmonata</taxon>
        <taxon>Sacoglossa</taxon>
        <taxon>Placobranchoidea</taxon>
        <taxon>Plakobranchidae</taxon>
        <taxon>Plakobranchus</taxon>
    </lineage>
</organism>
<dbReference type="InterPro" id="IPR006578">
    <property type="entry name" value="MADF-dom"/>
</dbReference>
<evidence type="ECO:0000256" key="2">
    <source>
        <dbReference type="SAM" id="MobiDB-lite"/>
    </source>
</evidence>
<dbReference type="PROSITE" id="PS51029">
    <property type="entry name" value="MADF"/>
    <property type="match status" value="1"/>
</dbReference>
<feature type="domain" description="MADF" evidence="3">
    <location>
        <begin position="4"/>
        <end position="94"/>
    </location>
</feature>
<dbReference type="GO" id="GO:0003677">
    <property type="term" value="F:DNA binding"/>
    <property type="evidence" value="ECO:0007669"/>
    <property type="project" value="InterPro"/>
</dbReference>
<evidence type="ECO:0000259" key="3">
    <source>
        <dbReference type="PROSITE" id="PS51029"/>
    </source>
</evidence>
<dbReference type="GO" id="GO:0006357">
    <property type="term" value="P:regulation of transcription by RNA polymerase II"/>
    <property type="evidence" value="ECO:0007669"/>
    <property type="project" value="TreeGrafter"/>
</dbReference>
<dbReference type="PANTHER" id="PTHR12243:SF67">
    <property type="entry name" value="COREPRESSOR OF PANGOLIN, ISOFORM A-RELATED"/>
    <property type="match status" value="1"/>
</dbReference>
<proteinExistence type="predicted"/>
<comment type="caution">
    <text evidence="5">The sequence shown here is derived from an EMBL/GenBank/DDBJ whole genome shotgun (WGS) entry which is preliminary data.</text>
</comment>
<keyword evidence="1" id="KW-0539">Nucleus</keyword>
<dbReference type="AlphaFoldDB" id="A0AAV3ZWJ4"/>
<accession>A0AAV3ZWJ4</accession>
<dbReference type="InterPro" id="IPR004210">
    <property type="entry name" value="BESS_motif"/>
</dbReference>
<dbReference type="GO" id="GO:0005667">
    <property type="term" value="C:transcription regulator complex"/>
    <property type="evidence" value="ECO:0007669"/>
    <property type="project" value="TreeGrafter"/>
</dbReference>